<evidence type="ECO:0000313" key="2">
    <source>
        <dbReference type="Proteomes" id="UP000216207"/>
    </source>
</evidence>
<gene>
    <name evidence="1" type="ORF">CHH72_07680</name>
</gene>
<organism evidence="1 2">
    <name type="scientific">Shouchella clausii</name>
    <name type="common">Alkalihalobacillus clausii</name>
    <dbReference type="NCBI Taxonomy" id="79880"/>
    <lineage>
        <taxon>Bacteria</taxon>
        <taxon>Bacillati</taxon>
        <taxon>Bacillota</taxon>
        <taxon>Bacilli</taxon>
        <taxon>Bacillales</taxon>
        <taxon>Bacillaceae</taxon>
        <taxon>Shouchella</taxon>
    </lineage>
</organism>
<reference evidence="1 2" key="1">
    <citation type="submission" date="2017-07" db="EMBL/GenBank/DDBJ databases">
        <title>Isolation and whole genome analysis of endospore-forming bacteria from heroin.</title>
        <authorList>
            <person name="Kalinowski J."/>
            <person name="Ahrens B."/>
            <person name="Al-Dilaimi A."/>
            <person name="Winkler A."/>
            <person name="Wibberg D."/>
            <person name="Schleenbecker U."/>
            <person name="Ruckert C."/>
            <person name="Wolfel R."/>
            <person name="Grass G."/>
        </authorList>
    </citation>
    <scope>NUCLEOTIDE SEQUENCE [LARGE SCALE GENOMIC DNA]</scope>
    <source>
        <strain evidence="1 2">7539</strain>
    </source>
</reference>
<dbReference type="AlphaFoldDB" id="A0A268P2L6"/>
<dbReference type="EMBL" id="NPCC01000008">
    <property type="protein sequence ID" value="PAE89510.1"/>
    <property type="molecule type" value="Genomic_DNA"/>
</dbReference>
<protein>
    <submittedName>
        <fullName evidence="1">Uncharacterized protein</fullName>
    </submittedName>
</protein>
<comment type="caution">
    <text evidence="1">The sequence shown here is derived from an EMBL/GenBank/DDBJ whole genome shotgun (WGS) entry which is preliminary data.</text>
</comment>
<name>A0A268P2L6_SHOCL</name>
<accession>A0A268P2L6</accession>
<dbReference type="RefSeq" id="WP_011247414.1">
    <property type="nucleotide sequence ID" value="NZ_BOQQ01000002.1"/>
</dbReference>
<dbReference type="Proteomes" id="UP000216207">
    <property type="component" value="Unassembled WGS sequence"/>
</dbReference>
<proteinExistence type="predicted"/>
<evidence type="ECO:0000313" key="1">
    <source>
        <dbReference type="EMBL" id="PAE89510.1"/>
    </source>
</evidence>
<sequence length="190" mass="21371">MYESESLPMVVLSEGWVQFLLAISCVLLLVISLLAVFSWLKRKKGITKAKEQAGAFLVFVTVLLIYFALSLALPRAYVSDVLIGPKTAKQVEDNGVRYLSLSTIYKVHGIETGAVIREAQGKTVHILINEYEPIYAFAKANEEVVRNDQSIDVAAYIDQVAVPELEKLDNEEITLTQLRERLPHLQFDFQ</sequence>